<reference evidence="3 4" key="1">
    <citation type="submission" date="2020-08" db="EMBL/GenBank/DDBJ databases">
        <title>Sequencing the genomes of 1000 actinobacteria strains.</title>
        <authorList>
            <person name="Klenk H.-P."/>
        </authorList>
    </citation>
    <scope>NUCLEOTIDE SEQUENCE [LARGE SCALE GENOMIC DNA]</scope>
    <source>
        <strain evidence="3 4">DSM 45859</strain>
    </source>
</reference>
<evidence type="ECO:0000313" key="3">
    <source>
        <dbReference type="EMBL" id="MBB4686216.1"/>
    </source>
</evidence>
<keyword evidence="1" id="KW-0812">Transmembrane</keyword>
<dbReference type="AlphaFoldDB" id="A0A840IUP8"/>
<organism evidence="3 4">
    <name type="scientific">Amycolatopsis jiangsuensis</name>
    <dbReference type="NCBI Taxonomy" id="1181879"/>
    <lineage>
        <taxon>Bacteria</taxon>
        <taxon>Bacillati</taxon>
        <taxon>Actinomycetota</taxon>
        <taxon>Actinomycetes</taxon>
        <taxon>Pseudonocardiales</taxon>
        <taxon>Pseudonocardiaceae</taxon>
        <taxon>Amycolatopsis</taxon>
    </lineage>
</organism>
<accession>A0A840IUP8</accession>
<protein>
    <submittedName>
        <fullName evidence="3">Uncharacterized protein</fullName>
    </submittedName>
</protein>
<proteinExistence type="predicted"/>
<feature type="transmembrane region" description="Helical" evidence="1">
    <location>
        <begin position="70"/>
        <end position="86"/>
    </location>
</feature>
<evidence type="ECO:0000313" key="4">
    <source>
        <dbReference type="Proteomes" id="UP000581769"/>
    </source>
</evidence>
<dbReference type="RefSeq" id="WP_184781122.1">
    <property type="nucleotide sequence ID" value="NZ_JACHMG010000001.1"/>
</dbReference>
<keyword evidence="2" id="KW-0732">Signal</keyword>
<gene>
    <name evidence="3" type="ORF">BJY18_003701</name>
</gene>
<comment type="caution">
    <text evidence="3">The sequence shown here is derived from an EMBL/GenBank/DDBJ whole genome shotgun (WGS) entry which is preliminary data.</text>
</comment>
<evidence type="ECO:0000256" key="2">
    <source>
        <dbReference type="SAM" id="SignalP"/>
    </source>
</evidence>
<dbReference type="Proteomes" id="UP000581769">
    <property type="component" value="Unassembled WGS sequence"/>
</dbReference>
<dbReference type="EMBL" id="JACHMG010000001">
    <property type="protein sequence ID" value="MBB4686216.1"/>
    <property type="molecule type" value="Genomic_DNA"/>
</dbReference>
<feature type="chain" id="PRO_5032570121" evidence="2">
    <location>
        <begin position="29"/>
        <end position="99"/>
    </location>
</feature>
<name>A0A840IUP8_9PSEU</name>
<feature type="signal peptide" evidence="2">
    <location>
        <begin position="1"/>
        <end position="28"/>
    </location>
</feature>
<keyword evidence="4" id="KW-1185">Reference proteome</keyword>
<sequence>MAKVRGLLLAGLLGVVLTGVLPGPSAVAATGPAPSVAVTQASELHQAPPGPVLDPSQTDKANAEKTRNKLIAGGAAVVLLAIVFFGRRRRIKRRKAQGS</sequence>
<keyword evidence="1" id="KW-0472">Membrane</keyword>
<evidence type="ECO:0000256" key="1">
    <source>
        <dbReference type="SAM" id="Phobius"/>
    </source>
</evidence>
<keyword evidence="1" id="KW-1133">Transmembrane helix</keyword>